<reference evidence="1 2" key="1">
    <citation type="submission" date="2016-05" db="EMBL/GenBank/DDBJ databases">
        <title>Single-cell genome of chain-forming Candidatus Thiomargarita nelsonii and comparison to other large sulfur-oxidizing bacteria.</title>
        <authorList>
            <person name="Winkel M."/>
            <person name="Salman V."/>
            <person name="Woyke T."/>
            <person name="Schulz-Vogt H."/>
            <person name="Richter M."/>
            <person name="Flood B."/>
            <person name="Bailey J."/>
            <person name="Amann R."/>
            <person name="Mussmann M."/>
        </authorList>
    </citation>
    <scope>NUCLEOTIDE SEQUENCE [LARGE SCALE GENOMIC DNA]</scope>
    <source>
        <strain evidence="1 2">THI036</strain>
    </source>
</reference>
<name>A0A176S830_9GAMM</name>
<organism evidence="1 2">
    <name type="scientific">Candidatus Thiomargarita nelsonii</name>
    <dbReference type="NCBI Taxonomy" id="1003181"/>
    <lineage>
        <taxon>Bacteria</taxon>
        <taxon>Pseudomonadati</taxon>
        <taxon>Pseudomonadota</taxon>
        <taxon>Gammaproteobacteria</taxon>
        <taxon>Thiotrichales</taxon>
        <taxon>Thiotrichaceae</taxon>
        <taxon>Thiomargarita</taxon>
    </lineage>
</organism>
<dbReference type="EMBL" id="LUTY01000012">
    <property type="protein sequence ID" value="OAD24094.1"/>
    <property type="molecule type" value="Genomic_DNA"/>
</dbReference>
<dbReference type="Proteomes" id="UP000076962">
    <property type="component" value="Unassembled WGS sequence"/>
</dbReference>
<gene>
    <name evidence="1" type="ORF">THIOM_000057</name>
</gene>
<proteinExistence type="predicted"/>
<accession>A0A176S830</accession>
<evidence type="ECO:0000313" key="2">
    <source>
        <dbReference type="Proteomes" id="UP000076962"/>
    </source>
</evidence>
<keyword evidence="2" id="KW-1185">Reference proteome</keyword>
<comment type="caution">
    <text evidence="1">The sequence shown here is derived from an EMBL/GenBank/DDBJ whole genome shotgun (WGS) entry which is preliminary data.</text>
</comment>
<dbReference type="AlphaFoldDB" id="A0A176S830"/>
<sequence>MGRCCAFKSMKAMEDSVVFASCSKQAAGVKTASLSIPSNFLSLVMIIASSPSTSADKTICASSKSLDFPKSSRLSCPGTLNGLSKPLNQSMNCLVMRAASPGSAPEPFSSFKVKYSIMGKELAATHPRIFSFRINSKSFSVISEPCRFNSRSKMTLTSKTISFIKWCIFLLSVDAKRLYLQLD</sequence>
<protein>
    <submittedName>
        <fullName evidence="1">Uncharacterized protein</fullName>
    </submittedName>
</protein>
<evidence type="ECO:0000313" key="1">
    <source>
        <dbReference type="EMBL" id="OAD24094.1"/>
    </source>
</evidence>